<protein>
    <submittedName>
        <fullName evidence="1">Uncharacterized protein</fullName>
    </submittedName>
</protein>
<gene>
    <name evidence="1" type="ORF">SDC9_79206</name>
</gene>
<dbReference type="AlphaFoldDB" id="A0A644YXS5"/>
<evidence type="ECO:0000313" key="1">
    <source>
        <dbReference type="EMBL" id="MPM32641.1"/>
    </source>
</evidence>
<accession>A0A644YXS5</accession>
<proteinExistence type="predicted"/>
<reference evidence="1" key="1">
    <citation type="submission" date="2019-08" db="EMBL/GenBank/DDBJ databases">
        <authorList>
            <person name="Kucharzyk K."/>
            <person name="Murdoch R.W."/>
            <person name="Higgins S."/>
            <person name="Loffler F."/>
        </authorList>
    </citation>
    <scope>NUCLEOTIDE SEQUENCE</scope>
</reference>
<dbReference type="SUPFAM" id="SSF88659">
    <property type="entry name" value="Sigma3 and sigma4 domains of RNA polymerase sigma factors"/>
    <property type="match status" value="1"/>
</dbReference>
<dbReference type="InterPro" id="IPR013324">
    <property type="entry name" value="RNA_pol_sigma_r3/r4-like"/>
</dbReference>
<organism evidence="1">
    <name type="scientific">bioreactor metagenome</name>
    <dbReference type="NCBI Taxonomy" id="1076179"/>
    <lineage>
        <taxon>unclassified sequences</taxon>
        <taxon>metagenomes</taxon>
        <taxon>ecological metagenomes</taxon>
    </lineage>
</organism>
<sequence length="43" mass="5023">MKISDIATILDKNENTIKTRLYRTLKLLKIQINNGLEGDNYEK</sequence>
<name>A0A644YXS5_9ZZZZ</name>
<dbReference type="InterPro" id="IPR036388">
    <property type="entry name" value="WH-like_DNA-bd_sf"/>
</dbReference>
<comment type="caution">
    <text evidence="1">The sequence shown here is derived from an EMBL/GenBank/DDBJ whole genome shotgun (WGS) entry which is preliminary data.</text>
</comment>
<dbReference type="EMBL" id="VSSQ01006421">
    <property type="protein sequence ID" value="MPM32641.1"/>
    <property type="molecule type" value="Genomic_DNA"/>
</dbReference>
<dbReference type="Gene3D" id="1.10.10.10">
    <property type="entry name" value="Winged helix-like DNA-binding domain superfamily/Winged helix DNA-binding domain"/>
    <property type="match status" value="1"/>
</dbReference>